<sequence length="27" mass="3174">MPNQGVVISDMNSSYWTSHYLTARRMQ</sequence>
<comment type="caution">
    <text evidence="1">The sequence shown here is derived from an EMBL/GenBank/DDBJ whole genome shotgun (WGS) entry which is preliminary data.</text>
</comment>
<gene>
    <name evidence="1" type="ORF">ACFPOG_08440</name>
</gene>
<dbReference type="EMBL" id="JBHSMJ010000009">
    <property type="protein sequence ID" value="MFC5448285.1"/>
    <property type="molecule type" value="Genomic_DNA"/>
</dbReference>
<reference evidence="2" key="1">
    <citation type="journal article" date="2019" name="Int. J. Syst. Evol. Microbiol.">
        <title>The Global Catalogue of Microorganisms (GCM) 10K type strain sequencing project: providing services to taxonomists for standard genome sequencing and annotation.</title>
        <authorList>
            <consortium name="The Broad Institute Genomics Platform"/>
            <consortium name="The Broad Institute Genome Sequencing Center for Infectious Disease"/>
            <person name="Wu L."/>
            <person name="Ma J."/>
        </authorList>
    </citation>
    <scope>NUCLEOTIDE SEQUENCE [LARGE SCALE GENOMIC DNA]</scope>
    <source>
        <strain evidence="2">KACC 11904</strain>
    </source>
</reference>
<organism evidence="1 2">
    <name type="scientific">Paenibacillus aestuarii</name>
    <dbReference type="NCBI Taxonomy" id="516965"/>
    <lineage>
        <taxon>Bacteria</taxon>
        <taxon>Bacillati</taxon>
        <taxon>Bacillota</taxon>
        <taxon>Bacilli</taxon>
        <taxon>Bacillales</taxon>
        <taxon>Paenibacillaceae</taxon>
        <taxon>Paenibacillus</taxon>
    </lineage>
</organism>
<evidence type="ECO:0000313" key="1">
    <source>
        <dbReference type="EMBL" id="MFC5448285.1"/>
    </source>
</evidence>
<accession>A0ABW0K4B8</accession>
<protein>
    <submittedName>
        <fullName evidence="1">Uncharacterized protein</fullName>
    </submittedName>
</protein>
<dbReference type="RefSeq" id="WP_270878662.1">
    <property type="nucleotide sequence ID" value="NZ_JAQFVF010000020.1"/>
</dbReference>
<dbReference type="Proteomes" id="UP001596044">
    <property type="component" value="Unassembled WGS sequence"/>
</dbReference>
<name>A0ABW0K4B8_9BACL</name>
<evidence type="ECO:0000313" key="2">
    <source>
        <dbReference type="Proteomes" id="UP001596044"/>
    </source>
</evidence>
<keyword evidence="2" id="KW-1185">Reference proteome</keyword>
<proteinExistence type="predicted"/>